<dbReference type="RefSeq" id="WP_200167707.1">
    <property type="nucleotide sequence ID" value="NZ_JACTSG010000011.1"/>
</dbReference>
<keyword evidence="2" id="KW-0378">Hydrolase</keyword>
<name>A0ABS1GER0_9GAMM</name>
<keyword evidence="2" id="KW-0255">Endonuclease</keyword>
<organism evidence="2 3">
    <name type="scientific">Francisella philomiragia</name>
    <dbReference type="NCBI Taxonomy" id="28110"/>
    <lineage>
        <taxon>Bacteria</taxon>
        <taxon>Pseudomonadati</taxon>
        <taxon>Pseudomonadota</taxon>
        <taxon>Gammaproteobacteria</taxon>
        <taxon>Thiotrichales</taxon>
        <taxon>Francisellaceae</taxon>
        <taxon>Francisella</taxon>
    </lineage>
</organism>
<accession>A0ABS1GER0</accession>
<dbReference type="CDD" id="cd22320">
    <property type="entry name" value="Ecl18kI-like"/>
    <property type="match status" value="1"/>
</dbReference>
<keyword evidence="2" id="KW-0540">Nuclease</keyword>
<dbReference type="Gene3D" id="3.40.91.80">
    <property type="match status" value="1"/>
</dbReference>
<protein>
    <submittedName>
        <fullName evidence="2">Type II restriction endonuclease</fullName>
    </submittedName>
</protein>
<dbReference type="EMBL" id="JACTSG010000011">
    <property type="protein sequence ID" value="MBK2303286.1"/>
    <property type="molecule type" value="Genomic_DNA"/>
</dbReference>
<gene>
    <name evidence="2" type="ORF">IBE52_10225</name>
</gene>
<dbReference type="Proteomes" id="UP000760407">
    <property type="component" value="Unassembled WGS sequence"/>
</dbReference>
<dbReference type="InterPro" id="IPR038365">
    <property type="entry name" value="EcoRII_C_sf"/>
</dbReference>
<keyword evidence="3" id="KW-1185">Reference proteome</keyword>
<dbReference type="InterPro" id="IPR011335">
    <property type="entry name" value="Restrct_endonuc-II-like"/>
</dbReference>
<proteinExistence type="predicted"/>
<sequence>MKNIKQLIKLDAKEKLLFGNFIKEKRKELIASPKETAKLATQNNQEYINNLLEQGNISQVITDLRNFCYEEFLIEEANFNAEVLKEIGLKFDTPKQILDSVSKDIYNSRNIDLNDFRLLISEKFGKYSGNISPYIYDLCLSNTQARRSRAGKTFEGIIYYLYERFNYSYDSQSKIGKKAFTDLGLGKVVDSILPSTKAFSEFRNKTIVGSMKTTLRERWQEVVEEITRSNLPNIYLLTVDIDISVSKATQMAEHNIVLVVSNKVKKTDKLKNMRNIIDFETYFMSEIPQVIDYWSKNA</sequence>
<dbReference type="Pfam" id="PF09019">
    <property type="entry name" value="EcoRII-C"/>
    <property type="match status" value="1"/>
</dbReference>
<dbReference type="SUPFAM" id="SSF52980">
    <property type="entry name" value="Restriction endonuclease-like"/>
    <property type="match status" value="1"/>
</dbReference>
<evidence type="ECO:0000313" key="3">
    <source>
        <dbReference type="Proteomes" id="UP000760407"/>
    </source>
</evidence>
<dbReference type="GO" id="GO:0004519">
    <property type="term" value="F:endonuclease activity"/>
    <property type="evidence" value="ECO:0007669"/>
    <property type="project" value="UniProtKB-KW"/>
</dbReference>
<feature type="domain" description="Restriction endonuclease type II EcoRII C-terminal" evidence="1">
    <location>
        <begin position="137"/>
        <end position="282"/>
    </location>
</feature>
<dbReference type="InterPro" id="IPR015109">
    <property type="entry name" value="Restrct_endonuc_II_EcoRII_C"/>
</dbReference>
<reference evidence="2 3" key="1">
    <citation type="submission" date="2020-08" db="EMBL/GenBank/DDBJ databases">
        <title>Comparative genomics of Francisella species.</title>
        <authorList>
            <person name="Sahl J."/>
            <person name="Sjodin A."/>
            <person name="Wagner D."/>
            <person name="Forsman M."/>
        </authorList>
    </citation>
    <scope>NUCLEOTIDE SEQUENCE [LARGE SCALE GENOMIC DNA]</scope>
    <source>
        <strain evidence="2 3">F1093</strain>
    </source>
</reference>
<evidence type="ECO:0000259" key="1">
    <source>
        <dbReference type="Pfam" id="PF09019"/>
    </source>
</evidence>
<evidence type="ECO:0000313" key="2">
    <source>
        <dbReference type="EMBL" id="MBK2303286.1"/>
    </source>
</evidence>
<comment type="caution">
    <text evidence="2">The sequence shown here is derived from an EMBL/GenBank/DDBJ whole genome shotgun (WGS) entry which is preliminary data.</text>
</comment>